<feature type="transmembrane region" description="Helical" evidence="2">
    <location>
        <begin position="9"/>
        <end position="28"/>
    </location>
</feature>
<keyword evidence="2" id="KW-0812">Transmembrane</keyword>
<organism evidence="3 4">
    <name type="scientific">Vibrio chemaguriensis</name>
    <dbReference type="NCBI Taxonomy" id="2527672"/>
    <lineage>
        <taxon>Bacteria</taxon>
        <taxon>Pseudomonadati</taxon>
        <taxon>Pseudomonadota</taxon>
        <taxon>Gammaproteobacteria</taxon>
        <taxon>Vibrionales</taxon>
        <taxon>Vibrionaceae</taxon>
        <taxon>Vibrio</taxon>
    </lineage>
</organism>
<feature type="coiled-coil region" evidence="1">
    <location>
        <begin position="95"/>
        <end position="126"/>
    </location>
</feature>
<sequence>MQRLLKRRIIVIPVSVVIIILLMVFFIYRSEFKGGFSGAVSDWGSFGSYFGGVAGPIVGLFSLVAVLITIKLQATLIDSQRSEFIKLHKLQSDTLEQTRIQVDLQKDSLEQTREQVALQFTQMESESMARERENCLSVIDSYLNLQDIYLDLKVEKNNMDIKVCEIEQLTGDNAGYPDNHFEVKKATLQNELLNYKALHASTNQKLHLLKADILASQFETANELRIFFGKKAKEILNSGNAV</sequence>
<dbReference type="RefSeq" id="WP_136676628.1">
    <property type="nucleotide sequence ID" value="NZ_SHOE01000048.1"/>
</dbReference>
<keyword evidence="2" id="KW-1133">Transmembrane helix</keyword>
<proteinExistence type="predicted"/>
<evidence type="ECO:0000256" key="2">
    <source>
        <dbReference type="SAM" id="Phobius"/>
    </source>
</evidence>
<name>A0ABX1I2H6_9VIBR</name>
<evidence type="ECO:0000313" key="3">
    <source>
        <dbReference type="EMBL" id="NKJ70644.1"/>
    </source>
</evidence>
<dbReference type="EMBL" id="SHOE01000048">
    <property type="protein sequence ID" value="NKJ70644.1"/>
    <property type="molecule type" value="Genomic_DNA"/>
</dbReference>
<keyword evidence="2" id="KW-0472">Membrane</keyword>
<protein>
    <recommendedName>
        <fullName evidence="5">DNA repair protein</fullName>
    </recommendedName>
</protein>
<comment type="caution">
    <text evidence="3">The sequence shown here is derived from an EMBL/GenBank/DDBJ whole genome shotgun (WGS) entry which is preliminary data.</text>
</comment>
<reference evidence="3 4" key="1">
    <citation type="journal article" date="2019" name="Curr. Microbiol.">
        <title>Vibrio chemaguriensis sp. nov., from Sundarbans, Bay of Bengal.</title>
        <authorList>
            <person name="Ghosh A."/>
            <person name="Bhadury P."/>
        </authorList>
    </citation>
    <scope>NUCLEOTIDE SEQUENCE [LARGE SCALE GENOMIC DNA]</scope>
    <source>
        <strain evidence="3 4">Iso1</strain>
    </source>
</reference>
<evidence type="ECO:0000256" key="1">
    <source>
        <dbReference type="SAM" id="Coils"/>
    </source>
</evidence>
<evidence type="ECO:0008006" key="5">
    <source>
        <dbReference type="Google" id="ProtNLM"/>
    </source>
</evidence>
<dbReference type="Proteomes" id="UP000778757">
    <property type="component" value="Unassembled WGS sequence"/>
</dbReference>
<accession>A0ABX1I2H6</accession>
<keyword evidence="1" id="KW-0175">Coiled coil</keyword>
<feature type="transmembrane region" description="Helical" evidence="2">
    <location>
        <begin position="48"/>
        <end position="70"/>
    </location>
</feature>
<keyword evidence="4" id="KW-1185">Reference proteome</keyword>
<gene>
    <name evidence="3" type="ORF">EX191_23290</name>
</gene>
<evidence type="ECO:0000313" key="4">
    <source>
        <dbReference type="Proteomes" id="UP000778757"/>
    </source>
</evidence>